<keyword evidence="6" id="KW-0560">Oxidoreductase</keyword>
<evidence type="ECO:0000256" key="3">
    <source>
        <dbReference type="ARBA" id="ARBA00022505"/>
    </source>
</evidence>
<dbReference type="Gene3D" id="2.40.40.20">
    <property type="match status" value="1"/>
</dbReference>
<dbReference type="Gene3D" id="3.40.228.10">
    <property type="entry name" value="Dimethylsulfoxide Reductase, domain 2"/>
    <property type="match status" value="1"/>
</dbReference>
<dbReference type="PANTHER" id="PTHR43742:SF6">
    <property type="entry name" value="OXIDOREDUCTASE YYAE-RELATED"/>
    <property type="match status" value="1"/>
</dbReference>
<evidence type="ECO:0000313" key="11">
    <source>
        <dbReference type="Proteomes" id="UP000501727"/>
    </source>
</evidence>
<reference evidence="11" key="1">
    <citation type="journal article" date="2020" name="Microbiol. Resour. Announc.">
        <title>Complete Genome Sequence of Adlercreutzia sp. Strain 8CFCBH1, a Potent Producer of Equol, Isolated from Healthy Japanese Feces.</title>
        <authorList>
            <person name="Ogata Y."/>
            <person name="Sakamoto M."/>
            <person name="Ohkuma M."/>
            <person name="Hattori M."/>
            <person name="Suda W."/>
        </authorList>
    </citation>
    <scope>NUCLEOTIDE SEQUENCE [LARGE SCALE GENOMIC DNA]</scope>
    <source>
        <strain evidence="11">8CFCBH1</strain>
    </source>
</reference>
<sequence>MSQSLTRRRFFEGAAALGALAALSGCSPKVSESEDLADTGEAPEIEAINLDEYEVKHSWCYMCGPAKTICSTLCYLNPEGRWVHVEGNPVAGNNWGYGCKSLCAKGNSAMQTLYNPARLEYPMKRVGEKGEGKFERCTWEEALEGIAAKLLENREKYGPWSYAALSPQQCNFISSIGRRFMYVYGSPNYLHSAICQNQITVSRHLSIGKKTDCYPYQLGKTKLLVNWGVNGENADVNNTNDKANPYRRFDAMEQGLEFIDVRPMLDPLAAHASEWVPVRPGTDAALALAFLNVIIEEDLYDHDFCENWCNGFDKLAEHVKQFPPSWAAPITGISEEQIVHVARRIGTEKPMGVMYGNGAGDQANDGNWLSICLNLLVAITGNLDVPGGGGAGKKMPDPLFDTSKIGKIKPLMEKLPVYPEDAENGWAPSVSKLVAPEFPRWFQDPETYTADTTFNYPRSAYNRAFQAILTGEPYELKSMFAHSTNPLSQTRQPKMVAEALKKLDFFFVMDTAWNPSCDYADYVLPACTRYEDSCQIGVRNMPEGTFIGIEQQIAEPLGESRSDWRVYCDLAMAMGFGEDFWNGDFDEALRTQLEPTGFTLEELREKGYIFVERTDGAKPTEPEYQRYAELFADLPNGKVQCYNEIIGGKPNNREDGELGYLPVYVGPPEGIAETPEIAAEYPLIFTDVHAHRLSVHSYFSNLPYLRERNRLPWVKINPATAQQYGIEDGDWMKIESPHGWVKMVAEYFEGISPEVIMGKRGWWQDCEELSEPGYECFDGGSEVNNLYDATIENFDDFHSAMAKQTLVKISKWEG</sequence>
<dbReference type="InterPro" id="IPR050612">
    <property type="entry name" value="Prok_Mopterin_Oxidored"/>
</dbReference>
<dbReference type="GO" id="GO:0051536">
    <property type="term" value="F:iron-sulfur cluster binding"/>
    <property type="evidence" value="ECO:0007669"/>
    <property type="project" value="UniProtKB-KW"/>
</dbReference>
<dbReference type="PROSITE" id="PS51257">
    <property type="entry name" value="PROKAR_LIPOPROTEIN"/>
    <property type="match status" value="1"/>
</dbReference>
<dbReference type="InterPro" id="IPR006657">
    <property type="entry name" value="MoPterin_dinucl-bd_dom"/>
</dbReference>
<dbReference type="Pfam" id="PF00384">
    <property type="entry name" value="Molybdopterin"/>
    <property type="match status" value="1"/>
</dbReference>
<dbReference type="PROSITE" id="PS51318">
    <property type="entry name" value="TAT"/>
    <property type="match status" value="1"/>
</dbReference>
<dbReference type="InterPro" id="IPR009010">
    <property type="entry name" value="Asp_de-COase-like_dom_sf"/>
</dbReference>
<evidence type="ECO:0000256" key="7">
    <source>
        <dbReference type="ARBA" id="ARBA00023004"/>
    </source>
</evidence>
<dbReference type="RefSeq" id="WP_231699497.1">
    <property type="nucleotide sequence ID" value="NZ_AP022829.1"/>
</dbReference>
<evidence type="ECO:0000256" key="5">
    <source>
        <dbReference type="ARBA" id="ARBA00022729"/>
    </source>
</evidence>
<keyword evidence="7" id="KW-0408">Iron</keyword>
<dbReference type="InterPro" id="IPR006655">
    <property type="entry name" value="Mopterin_OxRdtase_prok_CS"/>
</dbReference>
<feature type="domain" description="4Fe-4S Mo/W bis-MGD-type" evidence="9">
    <location>
        <begin position="53"/>
        <end position="115"/>
    </location>
</feature>
<dbReference type="PANTHER" id="PTHR43742">
    <property type="entry name" value="TRIMETHYLAMINE-N-OXIDE REDUCTASE"/>
    <property type="match status" value="1"/>
</dbReference>
<dbReference type="KEGG" id="ahat:ADCFC_17680"/>
<dbReference type="GO" id="GO:0046872">
    <property type="term" value="F:metal ion binding"/>
    <property type="evidence" value="ECO:0007669"/>
    <property type="project" value="UniProtKB-KW"/>
</dbReference>
<reference evidence="11" key="2">
    <citation type="submission" date="2020-03" db="EMBL/GenBank/DDBJ databases">
        <title>Complete Genome Sequence of Adlercreutzia sp. strain 8CFCBH1 Producing Equol, Isolated from Healthy Japanese Feces.</title>
        <authorList>
            <person name="Ogata Y."/>
            <person name="Sakamoto M."/>
            <person name="Ohkuma M."/>
            <person name="Hattori M."/>
            <person name="Suda W."/>
        </authorList>
    </citation>
    <scope>NUCLEOTIDE SEQUENCE [LARGE SCALE GENOMIC DNA]</scope>
    <source>
        <strain evidence="11">8CFCBH1</strain>
    </source>
</reference>
<dbReference type="InterPro" id="IPR006963">
    <property type="entry name" value="Mopterin_OxRdtase_4Fe-4S_dom"/>
</dbReference>
<dbReference type="SUPFAM" id="SSF53706">
    <property type="entry name" value="Formate dehydrogenase/DMSO reductase, domains 1-3"/>
    <property type="match status" value="1"/>
</dbReference>
<dbReference type="AlphaFoldDB" id="A0A6F8SLQ7"/>
<protein>
    <submittedName>
        <fullName evidence="10">Dehydrogenase</fullName>
    </submittedName>
</protein>
<dbReference type="InterPro" id="IPR006656">
    <property type="entry name" value="Mopterin_OxRdtase"/>
</dbReference>
<dbReference type="GO" id="GO:0043546">
    <property type="term" value="F:molybdopterin cofactor binding"/>
    <property type="evidence" value="ECO:0007669"/>
    <property type="project" value="InterPro"/>
</dbReference>
<evidence type="ECO:0000256" key="2">
    <source>
        <dbReference type="ARBA" id="ARBA00010312"/>
    </source>
</evidence>
<gene>
    <name evidence="10" type="ORF">ADCFC_16460</name>
</gene>
<keyword evidence="5" id="KW-0732">Signal</keyword>
<dbReference type="Gene3D" id="2.20.25.90">
    <property type="entry name" value="ADC-like domains"/>
    <property type="match status" value="1"/>
</dbReference>
<evidence type="ECO:0000256" key="4">
    <source>
        <dbReference type="ARBA" id="ARBA00022723"/>
    </source>
</evidence>
<keyword evidence="11" id="KW-1185">Reference proteome</keyword>
<comment type="cofactor">
    <cofactor evidence="1">
        <name>Mo-bis(molybdopterin guanine dinucleotide)</name>
        <dbReference type="ChEBI" id="CHEBI:60539"/>
    </cofactor>
</comment>
<keyword evidence="4" id="KW-0479">Metal-binding</keyword>
<proteinExistence type="inferred from homology"/>
<dbReference type="Pfam" id="PF01568">
    <property type="entry name" value="Molydop_binding"/>
    <property type="match status" value="1"/>
</dbReference>
<dbReference type="GO" id="GO:0016491">
    <property type="term" value="F:oxidoreductase activity"/>
    <property type="evidence" value="ECO:0007669"/>
    <property type="project" value="UniProtKB-KW"/>
</dbReference>
<evidence type="ECO:0000256" key="8">
    <source>
        <dbReference type="ARBA" id="ARBA00023014"/>
    </source>
</evidence>
<dbReference type="InterPro" id="IPR006311">
    <property type="entry name" value="TAT_signal"/>
</dbReference>
<dbReference type="Gene3D" id="3.40.50.740">
    <property type="match status" value="1"/>
</dbReference>
<name>A0A6F8SLQ7_9ACTN</name>
<dbReference type="EMBL" id="AP022829">
    <property type="protein sequence ID" value="BCA89149.1"/>
    <property type="molecule type" value="Genomic_DNA"/>
</dbReference>
<dbReference type="SUPFAM" id="SSF50692">
    <property type="entry name" value="ADC-like"/>
    <property type="match status" value="1"/>
</dbReference>
<comment type="similarity">
    <text evidence="2">Belongs to the prokaryotic molybdopterin-containing oxidoreductase family.</text>
</comment>
<keyword evidence="8" id="KW-0411">Iron-sulfur</keyword>
<evidence type="ECO:0000256" key="6">
    <source>
        <dbReference type="ARBA" id="ARBA00023002"/>
    </source>
</evidence>
<evidence type="ECO:0000313" key="10">
    <source>
        <dbReference type="EMBL" id="BCA89149.1"/>
    </source>
</evidence>
<accession>A0A6F8SLQ7</accession>
<dbReference type="PROSITE" id="PS00932">
    <property type="entry name" value="MOLYBDOPTERIN_PROK_3"/>
    <property type="match status" value="1"/>
</dbReference>
<evidence type="ECO:0000259" key="9">
    <source>
        <dbReference type="SMART" id="SM00926"/>
    </source>
</evidence>
<dbReference type="Proteomes" id="UP000501727">
    <property type="component" value="Chromosome"/>
</dbReference>
<evidence type="ECO:0000256" key="1">
    <source>
        <dbReference type="ARBA" id="ARBA00001942"/>
    </source>
</evidence>
<organism evidence="10 11">
    <name type="scientific">Adlercreutzia hattorii</name>
    <dbReference type="NCBI Taxonomy" id="2707299"/>
    <lineage>
        <taxon>Bacteria</taxon>
        <taxon>Bacillati</taxon>
        <taxon>Actinomycetota</taxon>
        <taxon>Coriobacteriia</taxon>
        <taxon>Eggerthellales</taxon>
        <taxon>Eggerthellaceae</taxon>
        <taxon>Adlercreutzia</taxon>
    </lineage>
</organism>
<dbReference type="SMART" id="SM00926">
    <property type="entry name" value="Molybdop_Fe4S4"/>
    <property type="match status" value="1"/>
</dbReference>
<keyword evidence="3" id="KW-0500">Molybdenum</keyword>